<dbReference type="PANTHER" id="PTHR12526:SF630">
    <property type="entry name" value="GLYCOSYLTRANSFERASE"/>
    <property type="match status" value="1"/>
</dbReference>
<evidence type="ECO:0000313" key="2">
    <source>
        <dbReference type="Proteomes" id="UP000231579"/>
    </source>
</evidence>
<dbReference type="SUPFAM" id="SSF53756">
    <property type="entry name" value="UDP-Glycosyltransferase/glycogen phosphorylase"/>
    <property type="match status" value="1"/>
</dbReference>
<organism evidence="1 2">
    <name type="scientific">Candidatus Shapirobacteria bacterium CG10_big_fil_rev_8_21_14_0_10_48_15</name>
    <dbReference type="NCBI Taxonomy" id="1974484"/>
    <lineage>
        <taxon>Bacteria</taxon>
        <taxon>Candidatus Shapironibacteriota</taxon>
    </lineage>
</organism>
<proteinExistence type="predicted"/>
<protein>
    <submittedName>
        <fullName evidence="1">Uncharacterized protein</fullName>
    </submittedName>
</protein>
<dbReference type="EMBL" id="PFEM01000017">
    <property type="protein sequence ID" value="PJE70153.1"/>
    <property type="molecule type" value="Genomic_DNA"/>
</dbReference>
<comment type="caution">
    <text evidence="1">The sequence shown here is derived from an EMBL/GenBank/DDBJ whole genome shotgun (WGS) entry which is preliminary data.</text>
</comment>
<dbReference type="Gene3D" id="3.40.50.2000">
    <property type="entry name" value="Glycogen Phosphorylase B"/>
    <property type="match status" value="1"/>
</dbReference>
<dbReference type="Proteomes" id="UP000231579">
    <property type="component" value="Unassembled WGS sequence"/>
</dbReference>
<gene>
    <name evidence="1" type="ORF">COU97_01150</name>
</gene>
<dbReference type="PANTHER" id="PTHR12526">
    <property type="entry name" value="GLYCOSYLTRANSFERASE"/>
    <property type="match status" value="1"/>
</dbReference>
<name>A0A2M8L7C9_9BACT</name>
<feature type="non-terminal residue" evidence="1">
    <location>
        <position position="1"/>
    </location>
</feature>
<evidence type="ECO:0000313" key="1">
    <source>
        <dbReference type="EMBL" id="PJE70153.1"/>
    </source>
</evidence>
<dbReference type="Pfam" id="PF13692">
    <property type="entry name" value="Glyco_trans_1_4"/>
    <property type="match status" value="1"/>
</dbReference>
<sequence>QIEYYPLNKLNKKMILFSGSLGIDNGPDLAIKALPIILKAAPGAELHFTGGNIPEHENRLKKLVKKMKLEKHVAFHGFIQNVDEFFRLTRGAYIGLAPYVVMKKSVRWYADSVKIRAYLAAGLPVITTRVPPLGKEVAEAGAALMVEDNPKAVAGGIIKLLRDKKLYQNTRRAAIKYIKNNTWENVFSKALQQMKML</sequence>
<reference evidence="2" key="1">
    <citation type="submission" date="2017-09" db="EMBL/GenBank/DDBJ databases">
        <title>Depth-based differentiation of microbial function through sediment-hosted aquifers and enrichment of novel symbionts in the deep terrestrial subsurface.</title>
        <authorList>
            <person name="Probst A.J."/>
            <person name="Ladd B."/>
            <person name="Jarett J.K."/>
            <person name="Geller-Mcgrath D.E."/>
            <person name="Sieber C.M.K."/>
            <person name="Emerson J.B."/>
            <person name="Anantharaman K."/>
            <person name="Thomas B.C."/>
            <person name="Malmstrom R."/>
            <person name="Stieglmeier M."/>
            <person name="Klingl A."/>
            <person name="Woyke T."/>
            <person name="Ryan C.M."/>
            <person name="Banfield J.F."/>
        </authorList>
    </citation>
    <scope>NUCLEOTIDE SEQUENCE [LARGE SCALE GENOMIC DNA]</scope>
</reference>
<accession>A0A2M8L7C9</accession>
<dbReference type="AlphaFoldDB" id="A0A2M8L7C9"/>